<dbReference type="InterPro" id="IPR045916">
    <property type="entry name" value="DUF5777"/>
</dbReference>
<keyword evidence="1" id="KW-0732">Signal</keyword>
<proteinExistence type="predicted"/>
<feature type="domain" description="DUF5777" evidence="2">
    <location>
        <begin position="51"/>
        <end position="316"/>
    </location>
</feature>
<evidence type="ECO:0000259" key="2">
    <source>
        <dbReference type="Pfam" id="PF19089"/>
    </source>
</evidence>
<reference evidence="3 4" key="1">
    <citation type="submission" date="2017-02" db="EMBL/GenBank/DDBJ databases">
        <authorList>
            <person name="Peterson S.W."/>
        </authorList>
    </citation>
    <scope>NUCLEOTIDE SEQUENCE [LARGE SCALE GENOMIC DNA]</scope>
    <source>
        <strain evidence="3 4">DSM 22899</strain>
    </source>
</reference>
<dbReference type="STRING" id="623280.SAMN05660226_00585"/>
<gene>
    <name evidence="3" type="ORF">SAMN05660226_00585</name>
</gene>
<dbReference type="AlphaFoldDB" id="A0A1T5A4H0"/>
<feature type="chain" id="PRO_5011984352" description="DUF5777 domain-containing protein" evidence="1">
    <location>
        <begin position="28"/>
        <end position="326"/>
    </location>
</feature>
<organism evidence="3 4">
    <name type="scientific">Parapedobacter luteus</name>
    <dbReference type="NCBI Taxonomy" id="623280"/>
    <lineage>
        <taxon>Bacteria</taxon>
        <taxon>Pseudomonadati</taxon>
        <taxon>Bacteroidota</taxon>
        <taxon>Sphingobacteriia</taxon>
        <taxon>Sphingobacteriales</taxon>
        <taxon>Sphingobacteriaceae</taxon>
        <taxon>Parapedobacter</taxon>
    </lineage>
</organism>
<accession>A0A1T5A4H0</accession>
<evidence type="ECO:0000256" key="1">
    <source>
        <dbReference type="SAM" id="SignalP"/>
    </source>
</evidence>
<dbReference type="EMBL" id="FUYS01000001">
    <property type="protein sequence ID" value="SKB29870.1"/>
    <property type="molecule type" value="Genomic_DNA"/>
</dbReference>
<name>A0A1T5A4H0_9SPHI</name>
<dbReference type="RefSeq" id="WP_233632572.1">
    <property type="nucleotide sequence ID" value="NZ_FUYS01000001.1"/>
</dbReference>
<sequence length="326" mass="36531">MRKSKITKKCRLLMVLAMLATSFSLSAQTELADVLAGDSVGHAREEVEATFKTTRIINSQSIETIHKHELDFKVDHRFGDIAGANGGGRNFFGLDNSTDIKIGFEYGITDYLNVGIARAKGATRVSQLYEANLKYRVLRQTVDGKTPLSVTLYTSVTIPGVEADRQNDGEAVSYRQFSDRLNIVAQFILARKFGSNLSLALHPTYIRRNTTAYYDDMNDLFALGIGGRLKVSRRMALVMDYFLPFRSAASKERYADAITALYNPLGVGLEIETGGHVFNLNFTNATAIQEMQYIPETTSSWRKGQFRWGFTISRRFSLGNKEGERR</sequence>
<keyword evidence="4" id="KW-1185">Reference proteome</keyword>
<evidence type="ECO:0000313" key="3">
    <source>
        <dbReference type="EMBL" id="SKB29870.1"/>
    </source>
</evidence>
<feature type="signal peptide" evidence="1">
    <location>
        <begin position="1"/>
        <end position="27"/>
    </location>
</feature>
<protein>
    <recommendedName>
        <fullName evidence="2">DUF5777 domain-containing protein</fullName>
    </recommendedName>
</protein>
<dbReference type="Pfam" id="PF19089">
    <property type="entry name" value="DUF5777"/>
    <property type="match status" value="1"/>
</dbReference>
<evidence type="ECO:0000313" key="4">
    <source>
        <dbReference type="Proteomes" id="UP000190541"/>
    </source>
</evidence>
<dbReference type="Proteomes" id="UP000190541">
    <property type="component" value="Unassembled WGS sequence"/>
</dbReference>